<name>A0ABR1BBE3_POLSC</name>
<feature type="domain" description="Serpin" evidence="6">
    <location>
        <begin position="67"/>
        <end position="415"/>
    </location>
</feature>
<sequence>MKDGELPAGNLIMDFIKIVAIFVCLTLVTTTATTITFPKQSQQEQTASEVFRPLEPGTPQSLAYHVASLGLKALRDLLPSDGSVILSPFNIFSSLGILSLGADGETKTEILNVLGPRNTNLDVIALADASDGVSYAAAMFLDKLVEPNEEFKNSALRKFQASIINVDMNNGEEAKNSINSWVSYHTNGTINNLLQEPLDPQTKMVVSSALLFKGKWLKSFSPEATTRGKFYVDVNKTVDVQLMHLWATLPVVRSTHLDALALPYQGKDMTLYLILPKAPGFQGLKSLLSHLNVNSLRKLRSTTVEQEVIVTIPKLKINGRYSLAKMLKQQGISAMFNPETAKFGNLTKGGERLHVSDIYQSVHFETNEEGTTASAATASILTKAKKPVFSATKPFIILITNENDLVLFMGAVVRPE</sequence>
<dbReference type="InterPro" id="IPR000215">
    <property type="entry name" value="Serpin_fam"/>
</dbReference>
<dbReference type="Pfam" id="PF00079">
    <property type="entry name" value="Serpin"/>
    <property type="match status" value="1"/>
</dbReference>
<organism evidence="7 8">
    <name type="scientific">Polyplax serrata</name>
    <name type="common">Common mouse louse</name>
    <dbReference type="NCBI Taxonomy" id="468196"/>
    <lineage>
        <taxon>Eukaryota</taxon>
        <taxon>Metazoa</taxon>
        <taxon>Ecdysozoa</taxon>
        <taxon>Arthropoda</taxon>
        <taxon>Hexapoda</taxon>
        <taxon>Insecta</taxon>
        <taxon>Pterygota</taxon>
        <taxon>Neoptera</taxon>
        <taxon>Paraneoptera</taxon>
        <taxon>Psocodea</taxon>
        <taxon>Troctomorpha</taxon>
        <taxon>Phthiraptera</taxon>
        <taxon>Anoplura</taxon>
        <taxon>Polyplacidae</taxon>
        <taxon>Polyplax</taxon>
    </lineage>
</organism>
<feature type="transmembrane region" description="Helical" evidence="5">
    <location>
        <begin position="15"/>
        <end position="37"/>
    </location>
</feature>
<dbReference type="InterPro" id="IPR036186">
    <property type="entry name" value="Serpin_sf"/>
</dbReference>
<reference evidence="7 8" key="1">
    <citation type="submission" date="2023-09" db="EMBL/GenBank/DDBJ databases">
        <title>Genomes of two closely related lineages of the louse Polyplax serrata with different host specificities.</title>
        <authorList>
            <person name="Martinu J."/>
            <person name="Tarabai H."/>
            <person name="Stefka J."/>
            <person name="Hypsa V."/>
        </authorList>
    </citation>
    <scope>NUCLEOTIDE SEQUENCE [LARGE SCALE GENOMIC DNA]</scope>
    <source>
        <strain evidence="7">98ZLc_SE</strain>
    </source>
</reference>
<dbReference type="InterPro" id="IPR042178">
    <property type="entry name" value="Serpin_sf_1"/>
</dbReference>
<dbReference type="PANTHER" id="PTHR11461:SF211">
    <property type="entry name" value="GH10112P-RELATED"/>
    <property type="match status" value="1"/>
</dbReference>
<dbReference type="Gene3D" id="3.30.497.10">
    <property type="entry name" value="Antithrombin, subunit I, domain 2"/>
    <property type="match status" value="1"/>
</dbReference>
<dbReference type="Gene3D" id="2.30.39.10">
    <property type="entry name" value="Alpha-1-antitrypsin, domain 1"/>
    <property type="match status" value="1"/>
</dbReference>
<dbReference type="Proteomes" id="UP001359485">
    <property type="component" value="Unassembled WGS sequence"/>
</dbReference>
<proteinExistence type="inferred from homology"/>
<dbReference type="PANTHER" id="PTHR11461">
    <property type="entry name" value="SERINE PROTEASE INHIBITOR, SERPIN"/>
    <property type="match status" value="1"/>
</dbReference>
<evidence type="ECO:0000256" key="4">
    <source>
        <dbReference type="RuleBase" id="RU000411"/>
    </source>
</evidence>
<keyword evidence="2" id="KW-0646">Protease inhibitor</keyword>
<evidence type="ECO:0000256" key="2">
    <source>
        <dbReference type="ARBA" id="ARBA00022690"/>
    </source>
</evidence>
<evidence type="ECO:0000313" key="8">
    <source>
        <dbReference type="Proteomes" id="UP001359485"/>
    </source>
</evidence>
<comment type="similarity">
    <text evidence="1 4">Belongs to the serpin family.</text>
</comment>
<dbReference type="EMBL" id="JAWJWF010000002">
    <property type="protein sequence ID" value="KAK6638355.1"/>
    <property type="molecule type" value="Genomic_DNA"/>
</dbReference>
<evidence type="ECO:0000256" key="5">
    <source>
        <dbReference type="SAM" id="Phobius"/>
    </source>
</evidence>
<dbReference type="InterPro" id="IPR042185">
    <property type="entry name" value="Serpin_sf_2"/>
</dbReference>
<keyword evidence="3" id="KW-0722">Serine protease inhibitor</keyword>
<dbReference type="CDD" id="cd00172">
    <property type="entry name" value="serpin"/>
    <property type="match status" value="1"/>
</dbReference>
<gene>
    <name evidence="7" type="ORF">RUM44_008784</name>
</gene>
<comment type="caution">
    <text evidence="7">The sequence shown here is derived from an EMBL/GenBank/DDBJ whole genome shotgun (WGS) entry which is preliminary data.</text>
</comment>
<evidence type="ECO:0000256" key="3">
    <source>
        <dbReference type="ARBA" id="ARBA00022900"/>
    </source>
</evidence>
<protein>
    <recommendedName>
        <fullName evidence="6">Serpin domain-containing protein</fullName>
    </recommendedName>
</protein>
<keyword evidence="5" id="KW-0472">Membrane</keyword>
<keyword evidence="5" id="KW-1133">Transmembrane helix</keyword>
<accession>A0ABR1BBE3</accession>
<keyword evidence="8" id="KW-1185">Reference proteome</keyword>
<evidence type="ECO:0000313" key="7">
    <source>
        <dbReference type="EMBL" id="KAK6638355.1"/>
    </source>
</evidence>
<dbReference type="SMART" id="SM00093">
    <property type="entry name" value="SERPIN"/>
    <property type="match status" value="1"/>
</dbReference>
<dbReference type="InterPro" id="IPR023796">
    <property type="entry name" value="Serpin_dom"/>
</dbReference>
<dbReference type="SUPFAM" id="SSF56574">
    <property type="entry name" value="Serpins"/>
    <property type="match status" value="1"/>
</dbReference>
<evidence type="ECO:0000259" key="6">
    <source>
        <dbReference type="SMART" id="SM00093"/>
    </source>
</evidence>
<keyword evidence="5" id="KW-0812">Transmembrane</keyword>
<evidence type="ECO:0000256" key="1">
    <source>
        <dbReference type="ARBA" id="ARBA00009500"/>
    </source>
</evidence>